<name>A0A7J6VWA0_THATH</name>
<dbReference type="Gene3D" id="2.60.260.20">
    <property type="entry name" value="Urease metallochaperone UreE, N-terminal domain"/>
    <property type="match status" value="1"/>
</dbReference>
<dbReference type="InterPro" id="IPR002939">
    <property type="entry name" value="DnaJ_C"/>
</dbReference>
<keyword evidence="4 5" id="KW-0862">Zinc</keyword>
<evidence type="ECO:0000256" key="3">
    <source>
        <dbReference type="ARBA" id="ARBA00022771"/>
    </source>
</evidence>
<dbReference type="EMBL" id="JABWDY010026210">
    <property type="protein sequence ID" value="KAF5188888.1"/>
    <property type="molecule type" value="Genomic_DNA"/>
</dbReference>
<dbReference type="AlphaFoldDB" id="A0A7J6VWA0"/>
<evidence type="ECO:0000256" key="5">
    <source>
        <dbReference type="PROSITE-ProRule" id="PRU00546"/>
    </source>
</evidence>
<evidence type="ECO:0000256" key="4">
    <source>
        <dbReference type="ARBA" id="ARBA00022833"/>
    </source>
</evidence>
<dbReference type="GO" id="GO:0006457">
    <property type="term" value="P:protein folding"/>
    <property type="evidence" value="ECO:0007669"/>
    <property type="project" value="InterPro"/>
</dbReference>
<dbReference type="Pfam" id="PF01556">
    <property type="entry name" value="DnaJ_C"/>
    <property type="match status" value="1"/>
</dbReference>
<accession>A0A7J6VWA0</accession>
<keyword evidence="3 5" id="KW-0863">Zinc-finger</keyword>
<gene>
    <name evidence="7" type="ORF">FRX31_021534</name>
</gene>
<dbReference type="PROSITE" id="PS51188">
    <property type="entry name" value="ZF_CR"/>
    <property type="match status" value="1"/>
</dbReference>
<evidence type="ECO:0000313" key="8">
    <source>
        <dbReference type="Proteomes" id="UP000554482"/>
    </source>
</evidence>
<dbReference type="InterPro" id="IPR001305">
    <property type="entry name" value="HSP_DnaJ_Cys-rich_dom"/>
</dbReference>
<keyword evidence="2" id="KW-0677">Repeat</keyword>
<comment type="caution">
    <text evidence="7">The sequence shown here is derived from an EMBL/GenBank/DDBJ whole genome shotgun (WGS) entry which is preliminary data.</text>
</comment>
<feature type="domain" description="CR-type" evidence="6">
    <location>
        <begin position="61"/>
        <end position="145"/>
    </location>
</feature>
<dbReference type="FunFam" id="2.60.260.20:FF:000068">
    <property type="entry name" value="Chaperone protein dnaJ 3"/>
    <property type="match status" value="1"/>
</dbReference>
<evidence type="ECO:0000256" key="2">
    <source>
        <dbReference type="ARBA" id="ARBA00022737"/>
    </source>
</evidence>
<dbReference type="Pfam" id="PF00684">
    <property type="entry name" value="DnaJ_CXXCXGXG"/>
    <property type="match status" value="1"/>
</dbReference>
<sequence length="192" mass="21315">MYDQYGEDAVKDLISEIISPFSGSNDDCSSIEGRRKKWRRKWQGEDLVHYLKVSLEDLCNGISKKFLVSRNILCSNCNGKGTKSDASMECHACEGSGMKVSERQIGPCMIQQSQHCCNECKGTGEFISDDDRCVSCNGGKVVVMEKKVLEVHVEKGMQIGQKIIFPGEADESPNTITGDIVFVLQQKDHPQS</sequence>
<dbReference type="OrthoDB" id="1937398at2759"/>
<keyword evidence="1 5" id="KW-0479">Metal-binding</keyword>
<dbReference type="CDD" id="cd10719">
    <property type="entry name" value="DnaJ_zf"/>
    <property type="match status" value="1"/>
</dbReference>
<dbReference type="GO" id="GO:0051082">
    <property type="term" value="F:unfolded protein binding"/>
    <property type="evidence" value="ECO:0007669"/>
    <property type="project" value="InterPro"/>
</dbReference>
<dbReference type="FunFam" id="2.10.230.10:FF:000001">
    <property type="entry name" value="DnaJ subfamily A member 2"/>
    <property type="match status" value="1"/>
</dbReference>
<dbReference type="Gene3D" id="2.10.230.10">
    <property type="entry name" value="Heat shock protein DnaJ, cysteine-rich domain"/>
    <property type="match status" value="1"/>
</dbReference>
<feature type="zinc finger region" description="CR-type" evidence="5">
    <location>
        <begin position="61"/>
        <end position="145"/>
    </location>
</feature>
<organism evidence="7 8">
    <name type="scientific">Thalictrum thalictroides</name>
    <name type="common">Rue-anemone</name>
    <name type="synonym">Anemone thalictroides</name>
    <dbReference type="NCBI Taxonomy" id="46969"/>
    <lineage>
        <taxon>Eukaryota</taxon>
        <taxon>Viridiplantae</taxon>
        <taxon>Streptophyta</taxon>
        <taxon>Embryophyta</taxon>
        <taxon>Tracheophyta</taxon>
        <taxon>Spermatophyta</taxon>
        <taxon>Magnoliopsida</taxon>
        <taxon>Ranunculales</taxon>
        <taxon>Ranunculaceae</taxon>
        <taxon>Thalictroideae</taxon>
        <taxon>Thalictrum</taxon>
    </lineage>
</organism>
<dbReference type="InterPro" id="IPR036410">
    <property type="entry name" value="HSP_DnaJ_Cys-rich_dom_sf"/>
</dbReference>
<dbReference type="SUPFAM" id="SSF49493">
    <property type="entry name" value="HSP40/DnaJ peptide-binding domain"/>
    <property type="match status" value="1"/>
</dbReference>
<evidence type="ECO:0000313" key="7">
    <source>
        <dbReference type="EMBL" id="KAF5188888.1"/>
    </source>
</evidence>
<dbReference type="Proteomes" id="UP000554482">
    <property type="component" value="Unassembled WGS sequence"/>
</dbReference>
<reference evidence="7 8" key="1">
    <citation type="submission" date="2020-06" db="EMBL/GenBank/DDBJ databases">
        <title>Transcriptomic and genomic resources for Thalictrum thalictroides and T. hernandezii: Facilitating candidate gene discovery in an emerging model plant lineage.</title>
        <authorList>
            <person name="Arias T."/>
            <person name="Riano-Pachon D.M."/>
            <person name="Di Stilio V.S."/>
        </authorList>
    </citation>
    <scope>NUCLEOTIDE SEQUENCE [LARGE SCALE GENOMIC DNA]</scope>
    <source>
        <strain evidence="8">cv. WT478/WT964</strain>
        <tissue evidence="7">Leaves</tissue>
    </source>
</reference>
<dbReference type="GO" id="GO:0030544">
    <property type="term" value="F:Hsp70 protein binding"/>
    <property type="evidence" value="ECO:0007669"/>
    <property type="project" value="InterPro"/>
</dbReference>
<dbReference type="InterPro" id="IPR008971">
    <property type="entry name" value="HSP40/DnaJ_pept-bd"/>
</dbReference>
<proteinExistence type="predicted"/>
<keyword evidence="8" id="KW-1185">Reference proteome</keyword>
<evidence type="ECO:0000259" key="6">
    <source>
        <dbReference type="PROSITE" id="PS51188"/>
    </source>
</evidence>
<dbReference type="SUPFAM" id="SSF57938">
    <property type="entry name" value="DnaJ/Hsp40 cysteine-rich domain"/>
    <property type="match status" value="1"/>
</dbReference>
<dbReference type="PANTHER" id="PTHR43888">
    <property type="entry name" value="DNAJ-LIKE-2, ISOFORM A-RELATED"/>
    <property type="match status" value="1"/>
</dbReference>
<protein>
    <submittedName>
        <fullName evidence="7">Dnaj protein-like protein</fullName>
    </submittedName>
</protein>
<evidence type="ECO:0000256" key="1">
    <source>
        <dbReference type="ARBA" id="ARBA00022723"/>
    </source>
</evidence>
<dbReference type="InterPro" id="IPR044713">
    <property type="entry name" value="DNJA1/2-like"/>
</dbReference>
<dbReference type="GO" id="GO:0008270">
    <property type="term" value="F:zinc ion binding"/>
    <property type="evidence" value="ECO:0007669"/>
    <property type="project" value="UniProtKB-KW"/>
</dbReference>